<name>A0A1G5S526_PSEXY</name>
<organism evidence="2 3">
    <name type="scientific">Pseudobutyrivibrio xylanivorans</name>
    <dbReference type="NCBI Taxonomy" id="185007"/>
    <lineage>
        <taxon>Bacteria</taxon>
        <taxon>Bacillati</taxon>
        <taxon>Bacillota</taxon>
        <taxon>Clostridia</taxon>
        <taxon>Lachnospirales</taxon>
        <taxon>Lachnospiraceae</taxon>
        <taxon>Pseudobutyrivibrio</taxon>
    </lineage>
</organism>
<keyword evidence="1" id="KW-0472">Membrane</keyword>
<proteinExistence type="predicted"/>
<gene>
    <name evidence="2" type="ORF">SAMN02910350_02716</name>
</gene>
<sequence>MINQKNNIKRIFAMFFVFILIIEFIRSNSYLRLQYLFTYLGQDKLTSESVTVDSLENEFSSKIYMKNKYLNLNGAMAGALGMQGFYSDLGIYVTDDNYIVSPSDYTTTDYEYEQTVAFRDFLEENGIQFLYVNEPTKYVDDNLFYKEFGIETYSNRNADKFLNRIREANINVNGK</sequence>
<dbReference type="Proteomes" id="UP000199428">
    <property type="component" value="Unassembled WGS sequence"/>
</dbReference>
<keyword evidence="1" id="KW-1133">Transmembrane helix</keyword>
<keyword evidence="1" id="KW-0812">Transmembrane</keyword>
<protein>
    <submittedName>
        <fullName evidence="2">Uncharacterized protein</fullName>
    </submittedName>
</protein>
<dbReference type="RefSeq" id="WP_090164113.1">
    <property type="nucleotide sequence ID" value="NZ_FMWK01000019.1"/>
</dbReference>
<dbReference type="AlphaFoldDB" id="A0A1G5S526"/>
<evidence type="ECO:0000256" key="1">
    <source>
        <dbReference type="SAM" id="Phobius"/>
    </source>
</evidence>
<evidence type="ECO:0000313" key="3">
    <source>
        <dbReference type="Proteomes" id="UP000199428"/>
    </source>
</evidence>
<evidence type="ECO:0000313" key="2">
    <source>
        <dbReference type="EMBL" id="SCZ81257.1"/>
    </source>
</evidence>
<feature type="transmembrane region" description="Helical" evidence="1">
    <location>
        <begin position="12"/>
        <end position="31"/>
    </location>
</feature>
<accession>A0A1G5S526</accession>
<reference evidence="2 3" key="1">
    <citation type="submission" date="2016-10" db="EMBL/GenBank/DDBJ databases">
        <authorList>
            <person name="de Groot N.N."/>
        </authorList>
    </citation>
    <scope>NUCLEOTIDE SEQUENCE [LARGE SCALE GENOMIC DNA]</scope>
    <source>
        <strain evidence="2 3">DSM 10317</strain>
    </source>
</reference>
<dbReference type="EMBL" id="FMWK01000019">
    <property type="protein sequence ID" value="SCZ81257.1"/>
    <property type="molecule type" value="Genomic_DNA"/>
</dbReference>